<keyword evidence="3" id="KW-1185">Reference proteome</keyword>
<dbReference type="PANTHER" id="PTHR43301">
    <property type="entry name" value="ARABINAN ENDO-1,5-ALPHA-L-ARABINOSIDASE"/>
    <property type="match status" value="1"/>
</dbReference>
<feature type="signal peptide" evidence="1">
    <location>
        <begin position="1"/>
        <end position="21"/>
    </location>
</feature>
<dbReference type="PANTHER" id="PTHR43301:SF3">
    <property type="entry name" value="ARABINAN ENDO-1,5-ALPHA-L-ARABINOSIDASE A-RELATED"/>
    <property type="match status" value="1"/>
</dbReference>
<dbReference type="Gene3D" id="2.115.10.20">
    <property type="entry name" value="Glycosyl hydrolase domain, family 43"/>
    <property type="match status" value="1"/>
</dbReference>
<accession>A0ABQ0GH19</accession>
<proteinExistence type="predicted"/>
<gene>
    <name evidence="2" type="ORF">MFIFM68171_07270</name>
</gene>
<keyword evidence="1" id="KW-0732">Signal</keyword>
<dbReference type="EMBL" id="BAAFSV010000004">
    <property type="protein sequence ID" value="GAB1317060.1"/>
    <property type="molecule type" value="Genomic_DNA"/>
</dbReference>
<name>A0ABQ0GH19_9PEZI</name>
<dbReference type="InterPro" id="IPR050727">
    <property type="entry name" value="GH43_arabinanases"/>
</dbReference>
<evidence type="ECO:0000313" key="2">
    <source>
        <dbReference type="EMBL" id="GAB1317060.1"/>
    </source>
</evidence>
<evidence type="ECO:0000313" key="3">
    <source>
        <dbReference type="Proteomes" id="UP001628179"/>
    </source>
</evidence>
<reference evidence="2 3" key="1">
    <citation type="submission" date="2024-09" db="EMBL/GenBank/DDBJ databases">
        <title>Itraconazole resistance in Madurella fahalii resulting from another homologue of gene encoding cytochrome P450 14-alpha sterol demethylase (CYP51).</title>
        <authorList>
            <person name="Yoshioka I."/>
            <person name="Fahal A.H."/>
            <person name="Kaneko S."/>
            <person name="Yaguchi T."/>
        </authorList>
    </citation>
    <scope>NUCLEOTIDE SEQUENCE [LARGE SCALE GENOMIC DNA]</scope>
    <source>
        <strain evidence="2 3">IFM 68171</strain>
    </source>
</reference>
<dbReference type="Proteomes" id="UP001628179">
    <property type="component" value="Unassembled WGS sequence"/>
</dbReference>
<dbReference type="InterPro" id="IPR023296">
    <property type="entry name" value="Glyco_hydro_beta-prop_sf"/>
</dbReference>
<dbReference type="GeneID" id="98178013"/>
<dbReference type="SUPFAM" id="SSF75005">
    <property type="entry name" value="Arabinanase/levansucrase/invertase"/>
    <property type="match status" value="1"/>
</dbReference>
<feature type="chain" id="PRO_5045278106" description="Glycoside hydrolase family 43 protein" evidence="1">
    <location>
        <begin position="22"/>
        <end position="160"/>
    </location>
</feature>
<dbReference type="RefSeq" id="XP_070918791.1">
    <property type="nucleotide sequence ID" value="XM_071062690.1"/>
</dbReference>
<evidence type="ECO:0000256" key="1">
    <source>
        <dbReference type="SAM" id="SignalP"/>
    </source>
</evidence>
<evidence type="ECO:0008006" key="4">
    <source>
        <dbReference type="Google" id="ProtNLM"/>
    </source>
</evidence>
<protein>
    <recommendedName>
        <fullName evidence="4">Glycoside hydrolase family 43 protein</fullName>
    </recommendedName>
</protein>
<sequence length="160" mass="17693">MAILKHSFLLVLAAGAGLSFGSPLFPHLDQRLDSRQSPSLNFTDYLYVYFTGERLPAGEQVYMAVSNDNDPGSWTTLNSGKPVLISDVGMKGIRDPSLIISPDRSKFYLINTDLKVYGLGWNNGTCFTCNGSKSIIVWESTDLVNWTGPSTPIVSRRKRE</sequence>
<comment type="caution">
    <text evidence="2">The sequence shown here is derived from an EMBL/GenBank/DDBJ whole genome shotgun (WGS) entry which is preliminary data.</text>
</comment>
<organism evidence="2 3">
    <name type="scientific">Madurella fahalii</name>
    <dbReference type="NCBI Taxonomy" id="1157608"/>
    <lineage>
        <taxon>Eukaryota</taxon>
        <taxon>Fungi</taxon>
        <taxon>Dikarya</taxon>
        <taxon>Ascomycota</taxon>
        <taxon>Pezizomycotina</taxon>
        <taxon>Sordariomycetes</taxon>
        <taxon>Sordariomycetidae</taxon>
        <taxon>Sordariales</taxon>
        <taxon>Sordariales incertae sedis</taxon>
        <taxon>Madurella</taxon>
    </lineage>
</organism>